<dbReference type="AlphaFoldDB" id="A0A7V4WUE6"/>
<sequence>MKKIFFHFLGMLVLSIPVSGQVVFEPANHTVYDFLSIIAQKGIIEYKDEIKPLSRMQIARYLDVIRHKDPSLLTALQQKELTFYISDFYHEFSKLKSAADTTGLTFFRRDAGKRRRFFLYSDSLFHFYVSPVIGRTVAYRDGGSFERHWDGLSFYGTLGKNIGFSFRFTNEGESGAGIDTSRQFTPEKGMVLLKEKVKTDRLVFDRIETALSVNWDWGSFTIGKGNILWGFGGKSGQLVLSDKAPFWPYIRLDVRPVDWLSFNYNHGWLSSNVIDSSLSYSTELPDKQRAIYRDKYLANHSIVVYPVQGLSIAAGESMVYSDKLKIAYLQPIMFFRPADHYLSGPASNDAGDNAQIFLAVSSRNHIPGTHLYGTLFIDEINTNKIFSKNHRNQLAYQLGASVADFPVNNLLAAVEYVRLNPFVYRHYISTQTYQNAGYTLGHWINHNADMLSASLQYGILRGLKARLWYRFIRKGEDGTAQQQYSVPQPPFLFGLNNNYTQYGLDIRYEVFHDLHLRLQAKFLNREEEQEEGGFITTKQQNYYFTVEYGF</sequence>
<evidence type="ECO:0000313" key="2">
    <source>
        <dbReference type="EMBL" id="HGY54738.1"/>
    </source>
</evidence>
<feature type="signal peptide" evidence="1">
    <location>
        <begin position="1"/>
        <end position="20"/>
    </location>
</feature>
<gene>
    <name evidence="2" type="ORF">ENK44_03460</name>
</gene>
<proteinExistence type="predicted"/>
<keyword evidence="1" id="KW-0732">Signal</keyword>
<dbReference type="InterPro" id="IPR038636">
    <property type="entry name" value="Wzi_sf"/>
</dbReference>
<dbReference type="Pfam" id="PF14052">
    <property type="entry name" value="Caps_assemb_Wzi"/>
    <property type="match status" value="1"/>
</dbReference>
<organism evidence="2">
    <name type="scientific">Caldithrix abyssi</name>
    <dbReference type="NCBI Taxonomy" id="187145"/>
    <lineage>
        <taxon>Bacteria</taxon>
        <taxon>Pseudomonadati</taxon>
        <taxon>Calditrichota</taxon>
        <taxon>Calditrichia</taxon>
        <taxon>Calditrichales</taxon>
        <taxon>Calditrichaceae</taxon>
        <taxon>Caldithrix</taxon>
    </lineage>
</organism>
<dbReference type="InterPro" id="IPR026950">
    <property type="entry name" value="Caps_assemb_Wzi"/>
</dbReference>
<feature type="chain" id="PRO_5031221372" description="Capsule assembly Wzi family protein" evidence="1">
    <location>
        <begin position="21"/>
        <end position="550"/>
    </location>
</feature>
<reference evidence="2" key="1">
    <citation type="journal article" date="2020" name="mSystems">
        <title>Genome- and Community-Level Interaction Insights into Carbon Utilization and Element Cycling Functions of Hydrothermarchaeota in Hydrothermal Sediment.</title>
        <authorList>
            <person name="Zhou Z."/>
            <person name="Liu Y."/>
            <person name="Xu W."/>
            <person name="Pan J."/>
            <person name="Luo Z.H."/>
            <person name="Li M."/>
        </authorList>
    </citation>
    <scope>NUCLEOTIDE SEQUENCE [LARGE SCALE GENOMIC DNA]</scope>
    <source>
        <strain evidence="2">HyVt-577</strain>
    </source>
</reference>
<dbReference type="Gene3D" id="2.40.160.130">
    <property type="entry name" value="Capsule assembly protein Wzi"/>
    <property type="match status" value="1"/>
</dbReference>
<accession>A0A7V4WUE6</accession>
<evidence type="ECO:0008006" key="3">
    <source>
        <dbReference type="Google" id="ProtNLM"/>
    </source>
</evidence>
<dbReference type="EMBL" id="DRQG01000030">
    <property type="protein sequence ID" value="HGY54738.1"/>
    <property type="molecule type" value="Genomic_DNA"/>
</dbReference>
<evidence type="ECO:0000256" key="1">
    <source>
        <dbReference type="SAM" id="SignalP"/>
    </source>
</evidence>
<name>A0A7V4WUE6_CALAY</name>
<dbReference type="Proteomes" id="UP000885779">
    <property type="component" value="Unassembled WGS sequence"/>
</dbReference>
<protein>
    <recommendedName>
        <fullName evidence="3">Capsule assembly Wzi family protein</fullName>
    </recommendedName>
</protein>
<comment type="caution">
    <text evidence="2">The sequence shown here is derived from an EMBL/GenBank/DDBJ whole genome shotgun (WGS) entry which is preliminary data.</text>
</comment>